<feature type="domain" description="S-adenosylmethionine-dependent methyltransferase" evidence="4">
    <location>
        <begin position="114"/>
        <end position="332"/>
    </location>
</feature>
<dbReference type="CDD" id="cd02440">
    <property type="entry name" value="AdoMet_MTases"/>
    <property type="match status" value="1"/>
</dbReference>
<organism evidence="5 6">
    <name type="scientific">Pseudothauera lacus</name>
    <dbReference type="NCBI Taxonomy" id="2136175"/>
    <lineage>
        <taxon>Bacteria</taxon>
        <taxon>Pseudomonadati</taxon>
        <taxon>Pseudomonadota</taxon>
        <taxon>Betaproteobacteria</taxon>
        <taxon>Rhodocyclales</taxon>
        <taxon>Zoogloeaceae</taxon>
        <taxon>Pseudothauera</taxon>
    </lineage>
</organism>
<dbReference type="InterPro" id="IPR019614">
    <property type="entry name" value="SAM-dep_methyl-trfase"/>
</dbReference>
<dbReference type="GO" id="GO:0032259">
    <property type="term" value="P:methylation"/>
    <property type="evidence" value="ECO:0007669"/>
    <property type="project" value="UniProtKB-KW"/>
</dbReference>
<dbReference type="GO" id="GO:0008168">
    <property type="term" value="F:methyltransferase activity"/>
    <property type="evidence" value="ECO:0007669"/>
    <property type="project" value="UniProtKB-KW"/>
</dbReference>
<evidence type="ECO:0000313" key="5">
    <source>
        <dbReference type="EMBL" id="PTD97326.1"/>
    </source>
</evidence>
<proteinExistence type="predicted"/>
<gene>
    <name evidence="5" type="ORF">C8261_04780</name>
</gene>
<evidence type="ECO:0000256" key="1">
    <source>
        <dbReference type="ARBA" id="ARBA00022603"/>
    </source>
</evidence>
<dbReference type="OrthoDB" id="9805492at2"/>
<accession>A0A2T4IHX5</accession>
<protein>
    <submittedName>
        <fullName evidence="5">SAM-dependent methyltransferase</fullName>
    </submittedName>
</protein>
<evidence type="ECO:0000256" key="2">
    <source>
        <dbReference type="ARBA" id="ARBA00022679"/>
    </source>
</evidence>
<dbReference type="AlphaFoldDB" id="A0A2T4IHX5"/>
<dbReference type="SUPFAM" id="SSF53335">
    <property type="entry name" value="S-adenosyl-L-methionine-dependent methyltransferases"/>
    <property type="match status" value="1"/>
</dbReference>
<keyword evidence="6" id="KW-1185">Reference proteome</keyword>
<reference evidence="5 6" key="2">
    <citation type="submission" date="2018-04" db="EMBL/GenBank/DDBJ databases">
        <title>Thauera lacus sp. nov., isolated from an saline lake in Inner Mongolia, China.</title>
        <authorList>
            <person name="Liang Q.-Y."/>
        </authorList>
    </citation>
    <scope>NUCLEOTIDE SEQUENCE [LARGE SCALE GENOMIC DNA]</scope>
    <source>
        <strain evidence="5 6">D20</strain>
    </source>
</reference>
<dbReference type="InterPro" id="IPR029063">
    <property type="entry name" value="SAM-dependent_MTases_sf"/>
</dbReference>
<keyword evidence="3" id="KW-0949">S-adenosyl-L-methionine</keyword>
<dbReference type="Gene3D" id="3.40.50.150">
    <property type="entry name" value="Vaccinia Virus protein VP39"/>
    <property type="match status" value="1"/>
</dbReference>
<dbReference type="Gene3D" id="3.30.750.80">
    <property type="entry name" value="RNA methyltransferase domain (HRMD) like"/>
    <property type="match status" value="1"/>
</dbReference>
<dbReference type="PANTHER" id="PTHR43042">
    <property type="entry name" value="SAM-DEPENDENT METHYLTRANSFERASE"/>
    <property type="match status" value="1"/>
</dbReference>
<reference evidence="5 6" key="1">
    <citation type="submission" date="2018-03" db="EMBL/GenBank/DDBJ databases">
        <authorList>
            <person name="Keele B.F."/>
        </authorList>
    </citation>
    <scope>NUCLEOTIDE SEQUENCE [LARGE SCALE GENOMIC DNA]</scope>
    <source>
        <strain evidence="5 6">D20</strain>
    </source>
</reference>
<dbReference type="PANTHER" id="PTHR43042:SF3">
    <property type="entry name" value="RIBOSOMAL RNA LARGE SUBUNIT METHYLTRANSFERASE YWBD-RELATED"/>
    <property type="match status" value="1"/>
</dbReference>
<keyword evidence="1 5" id="KW-0489">Methyltransferase</keyword>
<evidence type="ECO:0000259" key="4">
    <source>
        <dbReference type="Pfam" id="PF10672"/>
    </source>
</evidence>
<sequence>MPVTLGDQLATALAARSALLAQLASEDTDAYRLFHGTVEGHPGLTVDRYGPLLLAQTFHRPLSAEQLTILETFYASAFPALPLLWNDRSARNSRIANPLPAAQQELAASRRTFSELGVRYHFQARHDGQDPWLFLDLRAARRRVRELAAGRSVLNVFAYTCGVGIAAAQAGARHVVNVDFAASSLTIGKDNARLNELPIRVRFVHSDAFAALRQYAGIGQPKVVRGKRLPPFPELAAQRFELVFLDPPRYARSPFGVVDLIRDYPALFKPALLATAEGGTLICCNNVAEVAAEDWLAQLQRSARKAGRIVHAVRWITPEADFPSHDGKPPLKIVELTV</sequence>
<name>A0A2T4IHX5_9RHOO</name>
<dbReference type="Proteomes" id="UP000241193">
    <property type="component" value="Unassembled WGS sequence"/>
</dbReference>
<dbReference type="Pfam" id="PF10672">
    <property type="entry name" value="Methyltrans_SAM"/>
    <property type="match status" value="1"/>
</dbReference>
<dbReference type="RefSeq" id="WP_107492526.1">
    <property type="nucleotide sequence ID" value="NZ_PZKC01000003.1"/>
</dbReference>
<comment type="caution">
    <text evidence="5">The sequence shown here is derived from an EMBL/GenBank/DDBJ whole genome shotgun (WGS) entry which is preliminary data.</text>
</comment>
<dbReference type="EMBL" id="PZKC01000003">
    <property type="protein sequence ID" value="PTD97326.1"/>
    <property type="molecule type" value="Genomic_DNA"/>
</dbReference>
<evidence type="ECO:0000256" key="3">
    <source>
        <dbReference type="ARBA" id="ARBA00022691"/>
    </source>
</evidence>
<keyword evidence="2 5" id="KW-0808">Transferase</keyword>
<evidence type="ECO:0000313" key="6">
    <source>
        <dbReference type="Proteomes" id="UP000241193"/>
    </source>
</evidence>